<accession>A0A2Z3LIB0</accession>
<dbReference type="EMBL" id="CP029619">
    <property type="protein sequence ID" value="AWN82265.1"/>
    <property type="molecule type" value="Genomic_DNA"/>
</dbReference>
<evidence type="ECO:0000256" key="8">
    <source>
        <dbReference type="ARBA" id="ARBA00023306"/>
    </source>
</evidence>
<feature type="domain" description="Core-binding (CB)" evidence="11">
    <location>
        <begin position="1"/>
        <end position="88"/>
    </location>
</feature>
<dbReference type="InterPro" id="IPR013762">
    <property type="entry name" value="Integrase-like_cat_sf"/>
</dbReference>
<evidence type="ECO:0000256" key="6">
    <source>
        <dbReference type="ARBA" id="ARBA00023125"/>
    </source>
</evidence>
<dbReference type="InterPro" id="IPR050090">
    <property type="entry name" value="Tyrosine_recombinase_XerCD"/>
</dbReference>
<dbReference type="SUPFAM" id="SSF56349">
    <property type="entry name" value="DNA breaking-rejoining enzymes"/>
    <property type="match status" value="1"/>
</dbReference>
<evidence type="ECO:0000259" key="10">
    <source>
        <dbReference type="PROSITE" id="PS51898"/>
    </source>
</evidence>
<organism evidence="12 13">
    <name type="scientific">Candidatus Cardinium hertigii</name>
    <dbReference type="NCBI Taxonomy" id="247481"/>
    <lineage>
        <taxon>Bacteria</taxon>
        <taxon>Pseudomonadati</taxon>
        <taxon>Bacteroidota</taxon>
        <taxon>Cytophagia</taxon>
        <taxon>Cytophagales</taxon>
        <taxon>Amoebophilaceae</taxon>
        <taxon>Candidatus Cardinium</taxon>
    </lineage>
</organism>
<reference evidence="12 13" key="1">
    <citation type="submission" date="2018-05" db="EMBL/GenBank/DDBJ databases">
        <title>Candidatus Cardinium hertigii Genome Assembly.</title>
        <authorList>
            <person name="Showmaker K.C."/>
            <person name="Walden K.O."/>
            <person name="Fields C.J."/>
            <person name="Lambert K.N."/>
            <person name="Hudson M.E."/>
        </authorList>
    </citation>
    <scope>NUCLEOTIDE SEQUENCE [LARGE SCALE GENOMIC DNA]</scope>
    <source>
        <strain evidence="13">cHgTN10</strain>
    </source>
</reference>
<dbReference type="PROSITE" id="PS51898">
    <property type="entry name" value="TYR_RECOMBINASE"/>
    <property type="match status" value="1"/>
</dbReference>
<dbReference type="Proteomes" id="UP000245872">
    <property type="component" value="Chromosome"/>
</dbReference>
<sequence>MGNQWLLSLFITYLKVEKRASMHTTDAYQADLNQLLYYLSSLAIPKHVTEVTPLDLRGWLISLAKEAYNNRSINRKIVAVRAFYAFLHKNAYIAALPTHQLKSLKAPKRLPLFFQEREFLTFLTGHSFSTTFAGMRDRLILELLYGTGMRLAELVTLRTADLNLMDGMLKVIGKRKKERLIPFPKPLTKLLASYLAEKETSGYTTTPLLIVTDKGTPCYPMFIYRIIKKYLAPTIRASQHSPHVLRHSFATHLLDKGADLNAIKALLGHASLAATQVYTHTSLHKLKEVFQQAHPRAEDNST</sequence>
<keyword evidence="8" id="KW-0131">Cell cycle</keyword>
<keyword evidence="2" id="KW-0963">Cytoplasm</keyword>
<dbReference type="OrthoDB" id="9801717at2"/>
<keyword evidence="13" id="KW-1185">Reference proteome</keyword>
<dbReference type="KEGG" id="cher:DK880_00968"/>
<dbReference type="InterPro" id="IPR002104">
    <property type="entry name" value="Integrase_catalytic"/>
</dbReference>
<evidence type="ECO:0000256" key="5">
    <source>
        <dbReference type="ARBA" id="ARBA00022908"/>
    </source>
</evidence>
<dbReference type="Pfam" id="PF02899">
    <property type="entry name" value="Phage_int_SAM_1"/>
    <property type="match status" value="1"/>
</dbReference>
<keyword evidence="4" id="KW-0159">Chromosome partition</keyword>
<keyword evidence="7" id="KW-0233">DNA recombination</keyword>
<feature type="domain" description="Tyr recombinase" evidence="10">
    <location>
        <begin position="105"/>
        <end position="291"/>
    </location>
</feature>
<dbReference type="GO" id="GO:0015074">
    <property type="term" value="P:DNA integration"/>
    <property type="evidence" value="ECO:0007669"/>
    <property type="project" value="UniProtKB-KW"/>
</dbReference>
<keyword evidence="5" id="KW-0229">DNA integration</keyword>
<comment type="subcellular location">
    <subcellularLocation>
        <location evidence="1">Cytoplasm</location>
    </subcellularLocation>
</comment>
<dbReference type="PANTHER" id="PTHR30349:SF77">
    <property type="entry name" value="TYROSINE RECOMBINASE XERC"/>
    <property type="match status" value="1"/>
</dbReference>
<dbReference type="InterPro" id="IPR011010">
    <property type="entry name" value="DNA_brk_join_enz"/>
</dbReference>
<dbReference type="RefSeq" id="WP_109997639.1">
    <property type="nucleotide sequence ID" value="NZ_CP029619.1"/>
</dbReference>
<dbReference type="Pfam" id="PF00589">
    <property type="entry name" value="Phage_integrase"/>
    <property type="match status" value="1"/>
</dbReference>
<dbReference type="GO" id="GO:0003677">
    <property type="term" value="F:DNA binding"/>
    <property type="evidence" value="ECO:0007669"/>
    <property type="project" value="UniProtKB-UniRule"/>
</dbReference>
<dbReference type="InterPro" id="IPR010998">
    <property type="entry name" value="Integrase_recombinase_N"/>
</dbReference>
<evidence type="ECO:0000256" key="7">
    <source>
        <dbReference type="ARBA" id="ARBA00023172"/>
    </source>
</evidence>
<dbReference type="GO" id="GO:0007059">
    <property type="term" value="P:chromosome segregation"/>
    <property type="evidence" value="ECO:0007669"/>
    <property type="project" value="UniProtKB-KW"/>
</dbReference>
<evidence type="ECO:0000256" key="3">
    <source>
        <dbReference type="ARBA" id="ARBA00022618"/>
    </source>
</evidence>
<gene>
    <name evidence="12" type="primary">xerD_2</name>
    <name evidence="12" type="ORF">DK880_00968</name>
</gene>
<dbReference type="PROSITE" id="PS51900">
    <property type="entry name" value="CB"/>
    <property type="match status" value="1"/>
</dbReference>
<dbReference type="GO" id="GO:0006310">
    <property type="term" value="P:DNA recombination"/>
    <property type="evidence" value="ECO:0007669"/>
    <property type="project" value="UniProtKB-KW"/>
</dbReference>
<name>A0A2Z3LIB0_9BACT</name>
<dbReference type="InterPro" id="IPR004107">
    <property type="entry name" value="Integrase_SAM-like_N"/>
</dbReference>
<dbReference type="Gene3D" id="1.10.150.130">
    <property type="match status" value="1"/>
</dbReference>
<dbReference type="InterPro" id="IPR044068">
    <property type="entry name" value="CB"/>
</dbReference>
<keyword evidence="3" id="KW-0132">Cell division</keyword>
<dbReference type="PANTHER" id="PTHR30349">
    <property type="entry name" value="PHAGE INTEGRASE-RELATED"/>
    <property type="match status" value="1"/>
</dbReference>
<evidence type="ECO:0000256" key="1">
    <source>
        <dbReference type="ARBA" id="ARBA00004496"/>
    </source>
</evidence>
<evidence type="ECO:0000313" key="12">
    <source>
        <dbReference type="EMBL" id="AWN82265.1"/>
    </source>
</evidence>
<proteinExistence type="predicted"/>
<evidence type="ECO:0000259" key="11">
    <source>
        <dbReference type="PROSITE" id="PS51900"/>
    </source>
</evidence>
<protein>
    <submittedName>
        <fullName evidence="12">Tyrosine recombinase XerD</fullName>
    </submittedName>
</protein>
<evidence type="ECO:0000313" key="13">
    <source>
        <dbReference type="Proteomes" id="UP000245872"/>
    </source>
</evidence>
<dbReference type="GO" id="GO:0051301">
    <property type="term" value="P:cell division"/>
    <property type="evidence" value="ECO:0007669"/>
    <property type="project" value="UniProtKB-KW"/>
</dbReference>
<evidence type="ECO:0000256" key="4">
    <source>
        <dbReference type="ARBA" id="ARBA00022829"/>
    </source>
</evidence>
<evidence type="ECO:0000256" key="2">
    <source>
        <dbReference type="ARBA" id="ARBA00022490"/>
    </source>
</evidence>
<keyword evidence="6 9" id="KW-0238">DNA-binding</keyword>
<dbReference type="AlphaFoldDB" id="A0A2Z3LIB0"/>
<dbReference type="GO" id="GO:0005737">
    <property type="term" value="C:cytoplasm"/>
    <property type="evidence" value="ECO:0007669"/>
    <property type="project" value="UniProtKB-SubCell"/>
</dbReference>
<dbReference type="Gene3D" id="1.10.443.10">
    <property type="entry name" value="Intergrase catalytic core"/>
    <property type="match status" value="1"/>
</dbReference>
<evidence type="ECO:0000256" key="9">
    <source>
        <dbReference type="PROSITE-ProRule" id="PRU01248"/>
    </source>
</evidence>